<dbReference type="Proteomes" id="UP001187192">
    <property type="component" value="Unassembled WGS sequence"/>
</dbReference>
<dbReference type="AlphaFoldDB" id="A0AA88D4Z2"/>
<accession>A0AA88D4Z2</accession>
<proteinExistence type="predicted"/>
<organism evidence="1 2">
    <name type="scientific">Ficus carica</name>
    <name type="common">Common fig</name>
    <dbReference type="NCBI Taxonomy" id="3494"/>
    <lineage>
        <taxon>Eukaryota</taxon>
        <taxon>Viridiplantae</taxon>
        <taxon>Streptophyta</taxon>
        <taxon>Embryophyta</taxon>
        <taxon>Tracheophyta</taxon>
        <taxon>Spermatophyta</taxon>
        <taxon>Magnoliopsida</taxon>
        <taxon>eudicotyledons</taxon>
        <taxon>Gunneridae</taxon>
        <taxon>Pentapetalae</taxon>
        <taxon>rosids</taxon>
        <taxon>fabids</taxon>
        <taxon>Rosales</taxon>
        <taxon>Moraceae</taxon>
        <taxon>Ficeae</taxon>
        <taxon>Ficus</taxon>
    </lineage>
</organism>
<evidence type="ECO:0000313" key="2">
    <source>
        <dbReference type="Proteomes" id="UP001187192"/>
    </source>
</evidence>
<dbReference type="Gramene" id="FCD_00004406-RA">
    <property type="protein sequence ID" value="FCD_00004406-RA:cds"/>
    <property type="gene ID" value="FCD_00004406"/>
</dbReference>
<comment type="caution">
    <text evidence="1">The sequence shown here is derived from an EMBL/GenBank/DDBJ whole genome shotgun (WGS) entry which is preliminary data.</text>
</comment>
<gene>
    <name evidence="1" type="ORF">TIFTF001_013743</name>
</gene>
<keyword evidence="2" id="KW-1185">Reference proteome</keyword>
<name>A0AA88D4Z2_FICCA</name>
<sequence length="79" mass="8702">MTGRGKALKISALSVEKEKGRTGLGSGIQSVWFERKRGCVVKWGPVQPEIQIRPIELHLIKMGLEGPVDGSDCRSEQLE</sequence>
<evidence type="ECO:0000313" key="1">
    <source>
        <dbReference type="EMBL" id="GMN44545.1"/>
    </source>
</evidence>
<dbReference type="EMBL" id="BTGU01000018">
    <property type="protein sequence ID" value="GMN44545.1"/>
    <property type="molecule type" value="Genomic_DNA"/>
</dbReference>
<protein>
    <submittedName>
        <fullName evidence="1">Uncharacterized protein</fullName>
    </submittedName>
</protein>
<reference evidence="1" key="1">
    <citation type="submission" date="2023-07" db="EMBL/GenBank/DDBJ databases">
        <title>draft genome sequence of fig (Ficus carica).</title>
        <authorList>
            <person name="Takahashi T."/>
            <person name="Nishimura K."/>
        </authorList>
    </citation>
    <scope>NUCLEOTIDE SEQUENCE</scope>
</reference>